<gene>
    <name evidence="2" type="ORF">Scep_009996</name>
</gene>
<dbReference type="AlphaFoldDB" id="A0AAP0JV87"/>
<dbReference type="Proteomes" id="UP001419268">
    <property type="component" value="Unassembled WGS sequence"/>
</dbReference>
<organism evidence="2 3">
    <name type="scientific">Stephania cephalantha</name>
    <dbReference type="NCBI Taxonomy" id="152367"/>
    <lineage>
        <taxon>Eukaryota</taxon>
        <taxon>Viridiplantae</taxon>
        <taxon>Streptophyta</taxon>
        <taxon>Embryophyta</taxon>
        <taxon>Tracheophyta</taxon>
        <taxon>Spermatophyta</taxon>
        <taxon>Magnoliopsida</taxon>
        <taxon>Ranunculales</taxon>
        <taxon>Menispermaceae</taxon>
        <taxon>Menispermoideae</taxon>
        <taxon>Cissampelideae</taxon>
        <taxon>Stephania</taxon>
    </lineage>
</organism>
<protein>
    <submittedName>
        <fullName evidence="2">Uncharacterized protein</fullName>
    </submittedName>
</protein>
<evidence type="ECO:0000313" key="2">
    <source>
        <dbReference type="EMBL" id="KAK9140315.1"/>
    </source>
</evidence>
<comment type="caution">
    <text evidence="2">The sequence shown here is derived from an EMBL/GenBank/DDBJ whole genome shotgun (WGS) entry which is preliminary data.</text>
</comment>
<evidence type="ECO:0000256" key="1">
    <source>
        <dbReference type="SAM" id="MobiDB-lite"/>
    </source>
</evidence>
<proteinExistence type="predicted"/>
<feature type="region of interest" description="Disordered" evidence="1">
    <location>
        <begin position="1"/>
        <end position="48"/>
    </location>
</feature>
<evidence type="ECO:0000313" key="3">
    <source>
        <dbReference type="Proteomes" id="UP001419268"/>
    </source>
</evidence>
<name>A0AAP0JV87_9MAGN</name>
<feature type="compositionally biased region" description="Polar residues" evidence="1">
    <location>
        <begin position="1"/>
        <end position="16"/>
    </location>
</feature>
<keyword evidence="3" id="KW-1185">Reference proteome</keyword>
<dbReference type="EMBL" id="JBBNAG010000004">
    <property type="protein sequence ID" value="KAK9140315.1"/>
    <property type="molecule type" value="Genomic_DNA"/>
</dbReference>
<sequence>MRGNSNSLPRNRSQNGPWLGVVRGQNDPRPPPSRAHIEGPPGGPSPLMAAVRRHSISAAVGPPPSTSGADEAAALLRRCRRRRSLGKAVLGSGDGRQPLVAGDGGGKGKTRRRWPLTMGGTTSRGDWWETQWWEARLVGGVDWSGGRRDWCELTTIGEMQRWEEEANNGLDFGERGMANE</sequence>
<accession>A0AAP0JV87</accession>
<feature type="region of interest" description="Disordered" evidence="1">
    <location>
        <begin position="86"/>
        <end position="119"/>
    </location>
</feature>
<reference evidence="2 3" key="1">
    <citation type="submission" date="2024-01" db="EMBL/GenBank/DDBJ databases">
        <title>Genome assemblies of Stephania.</title>
        <authorList>
            <person name="Yang L."/>
        </authorList>
    </citation>
    <scope>NUCLEOTIDE SEQUENCE [LARGE SCALE GENOMIC DNA]</scope>
    <source>
        <strain evidence="2">JXDWG</strain>
        <tissue evidence="2">Leaf</tissue>
    </source>
</reference>